<sequence length="374" mass="37939">MRLPRSGVPLLMFAAALLVVLSGCASSGAASVTVTSSMAVPASPPGTPDPPSASEPPVAPKITATTRPTAASTSRKPANPPTTAKVDPLTGGKPSANPVIAAKIDNTAAGFGVQFGTAAADIVYVEQVEGGLTRLIAVYHSALPAEVGPIRSVRSTDTELLPSYGKPGLAFSGGAGGPLEMLAATDIANLSADTSGSAYWRSSSGDGTHNLHVDVQKLAAESGLPAPTGPGFQFSADDARLRSAPAVGSVQVTMVLGRTSFAFADGRYRVSSKYGDYVDRSGGAVVADNVVVQRVTDEPDGTVDTNGQPSLLSHTVGTGEVTLYRDGKALKGSWKRDNAGAPTAFVDASGKPLLFKPGKTWVLLAPANAEISTG</sequence>
<dbReference type="EMBL" id="JABEND010000001">
    <property type="protein sequence ID" value="NNG34750.1"/>
    <property type="molecule type" value="Genomic_DNA"/>
</dbReference>
<organism evidence="5 6">
    <name type="scientific">Nakamurella aerolata</name>
    <dbReference type="NCBI Taxonomy" id="1656892"/>
    <lineage>
        <taxon>Bacteria</taxon>
        <taxon>Bacillati</taxon>
        <taxon>Actinomycetota</taxon>
        <taxon>Actinomycetes</taxon>
        <taxon>Nakamurellales</taxon>
        <taxon>Nakamurellaceae</taxon>
        <taxon>Nakamurella</taxon>
    </lineage>
</organism>
<gene>
    <name evidence="5" type="ORF">HKD39_03225</name>
</gene>
<feature type="domain" description="DUF3048" evidence="4">
    <location>
        <begin position="260"/>
        <end position="362"/>
    </location>
</feature>
<feature type="compositionally biased region" description="Pro residues" evidence="1">
    <location>
        <begin position="42"/>
        <end position="59"/>
    </location>
</feature>
<dbReference type="InterPro" id="IPR035328">
    <property type="entry name" value="DUF3048_C"/>
</dbReference>
<feature type="signal peptide" evidence="2">
    <location>
        <begin position="1"/>
        <end position="25"/>
    </location>
</feature>
<dbReference type="Gene3D" id="3.50.90.10">
    <property type="entry name" value="YerB-like"/>
    <property type="match status" value="1"/>
</dbReference>
<reference evidence="5 6" key="1">
    <citation type="submission" date="2020-05" db="EMBL/GenBank/DDBJ databases">
        <title>Nakamurella sp. DB0629 isolated from air conditioner.</title>
        <authorList>
            <person name="Kim D.H."/>
            <person name="Kim D.-U."/>
        </authorList>
    </citation>
    <scope>NUCLEOTIDE SEQUENCE [LARGE SCALE GENOMIC DNA]</scope>
    <source>
        <strain evidence="5 6">DB0629</strain>
    </source>
</reference>
<dbReference type="Pfam" id="PF11258">
    <property type="entry name" value="DUF3048"/>
    <property type="match status" value="1"/>
</dbReference>
<keyword evidence="6" id="KW-1185">Reference proteome</keyword>
<comment type="caution">
    <text evidence="5">The sequence shown here is derived from an EMBL/GenBank/DDBJ whole genome shotgun (WGS) entry which is preliminary data.</text>
</comment>
<dbReference type="Proteomes" id="UP000562984">
    <property type="component" value="Unassembled WGS sequence"/>
</dbReference>
<dbReference type="SUPFAM" id="SSF159774">
    <property type="entry name" value="YerB-like"/>
    <property type="match status" value="1"/>
</dbReference>
<feature type="compositionally biased region" description="Low complexity" evidence="1">
    <location>
        <begin position="63"/>
        <end position="75"/>
    </location>
</feature>
<feature type="domain" description="DUF3048" evidence="3">
    <location>
        <begin position="95"/>
        <end position="220"/>
    </location>
</feature>
<dbReference type="AlphaFoldDB" id="A0A849A8F1"/>
<evidence type="ECO:0000313" key="6">
    <source>
        <dbReference type="Proteomes" id="UP000562984"/>
    </source>
</evidence>
<dbReference type="PROSITE" id="PS51257">
    <property type="entry name" value="PROKAR_LIPOPROTEIN"/>
    <property type="match status" value="1"/>
</dbReference>
<evidence type="ECO:0000256" key="1">
    <source>
        <dbReference type="SAM" id="MobiDB-lite"/>
    </source>
</evidence>
<dbReference type="Pfam" id="PF17479">
    <property type="entry name" value="DUF3048_C"/>
    <property type="match status" value="1"/>
</dbReference>
<evidence type="ECO:0000259" key="4">
    <source>
        <dbReference type="Pfam" id="PF17479"/>
    </source>
</evidence>
<name>A0A849A8F1_9ACTN</name>
<proteinExistence type="predicted"/>
<evidence type="ECO:0000313" key="5">
    <source>
        <dbReference type="EMBL" id="NNG34750.1"/>
    </source>
</evidence>
<dbReference type="InterPro" id="IPR021416">
    <property type="entry name" value="DUF3048_N"/>
</dbReference>
<accession>A0A849A8F1</accession>
<evidence type="ECO:0000256" key="2">
    <source>
        <dbReference type="SAM" id="SignalP"/>
    </source>
</evidence>
<evidence type="ECO:0000259" key="3">
    <source>
        <dbReference type="Pfam" id="PF11258"/>
    </source>
</evidence>
<protein>
    <submittedName>
        <fullName evidence="5">DUF3048 domain-containing protein</fullName>
    </submittedName>
</protein>
<feature type="region of interest" description="Disordered" evidence="1">
    <location>
        <begin position="38"/>
        <end position="92"/>
    </location>
</feature>
<keyword evidence="2" id="KW-0732">Signal</keyword>
<feature type="chain" id="PRO_5039150338" evidence="2">
    <location>
        <begin position="26"/>
        <end position="374"/>
    </location>
</feature>
<dbReference type="InterPro" id="IPR023158">
    <property type="entry name" value="YerB-like_sf"/>
</dbReference>
<dbReference type="RefSeq" id="WP_171198337.1">
    <property type="nucleotide sequence ID" value="NZ_JABEND010000001.1"/>
</dbReference>